<proteinExistence type="predicted"/>
<organism evidence="2 3">
    <name type="scientific">Rosa chinensis</name>
    <name type="common">China rose</name>
    <dbReference type="NCBI Taxonomy" id="74649"/>
    <lineage>
        <taxon>Eukaryota</taxon>
        <taxon>Viridiplantae</taxon>
        <taxon>Streptophyta</taxon>
        <taxon>Embryophyta</taxon>
        <taxon>Tracheophyta</taxon>
        <taxon>Spermatophyta</taxon>
        <taxon>Magnoliopsida</taxon>
        <taxon>eudicotyledons</taxon>
        <taxon>Gunneridae</taxon>
        <taxon>Pentapetalae</taxon>
        <taxon>rosids</taxon>
        <taxon>fabids</taxon>
        <taxon>Rosales</taxon>
        <taxon>Rosaceae</taxon>
        <taxon>Rosoideae</taxon>
        <taxon>Rosoideae incertae sedis</taxon>
        <taxon>Rosa</taxon>
    </lineage>
</organism>
<evidence type="ECO:0000256" key="1">
    <source>
        <dbReference type="SAM" id="MobiDB-lite"/>
    </source>
</evidence>
<feature type="compositionally biased region" description="Polar residues" evidence="1">
    <location>
        <begin position="1"/>
        <end position="14"/>
    </location>
</feature>
<dbReference type="Gramene" id="PRQ58315">
    <property type="protein sequence ID" value="PRQ58315"/>
    <property type="gene ID" value="RchiOBHm_Chr1g0357951"/>
</dbReference>
<dbReference type="STRING" id="74649.A0A2P6SHZ4"/>
<accession>A0A2P6SHZ4</accession>
<dbReference type="Proteomes" id="UP000238479">
    <property type="component" value="Chromosome 1"/>
</dbReference>
<dbReference type="PANTHER" id="PTHR43254">
    <property type="entry name" value="C-TERMINAL BINDING PROTEIN AN-RELATED"/>
    <property type="match status" value="1"/>
</dbReference>
<dbReference type="AlphaFoldDB" id="A0A2P6SHZ4"/>
<dbReference type="EMBL" id="PDCK01000039">
    <property type="protein sequence ID" value="PRQ58315.1"/>
    <property type="molecule type" value="Genomic_DNA"/>
</dbReference>
<feature type="compositionally biased region" description="Polar residues" evidence="1">
    <location>
        <begin position="28"/>
        <end position="38"/>
    </location>
</feature>
<comment type="caution">
    <text evidence="2">The sequence shown here is derived from an EMBL/GenBank/DDBJ whole genome shotgun (WGS) entry which is preliminary data.</text>
</comment>
<feature type="region of interest" description="Disordered" evidence="1">
    <location>
        <begin position="1"/>
        <end position="41"/>
    </location>
</feature>
<reference evidence="2 3" key="1">
    <citation type="journal article" date="2018" name="Nat. Genet.">
        <title>The Rosa genome provides new insights in the design of modern roses.</title>
        <authorList>
            <person name="Bendahmane M."/>
        </authorList>
    </citation>
    <scope>NUCLEOTIDE SEQUENCE [LARGE SCALE GENOMIC DNA]</scope>
    <source>
        <strain evidence="3">cv. Old Blush</strain>
    </source>
</reference>
<gene>
    <name evidence="2" type="ORF">RchiOBHm_Chr1g0357951</name>
</gene>
<sequence>MSGTDQAFSSSSWFASPEDSRSRKTPIESMQESPSDQLLKSRKRLSGKRGELLKDGYVVALYARDIPGLHVARQRVKGSDWFLDTMSNVMKRDPAAQFLIVIRSNDTIGLRSFAAGGKLLQINRRMEFVFASHSFDVWESWMLEGSLDECRLVNCRNPLLCTFTLLHMLPCSVTAIQMHSKSNGLLPLPSRNFRHVNKDRSLV</sequence>
<name>A0A2P6SHZ4_ROSCH</name>
<dbReference type="PANTHER" id="PTHR43254:SF3">
    <property type="entry name" value="C-TERMINAL BINDING PROTEIN AN"/>
    <property type="match status" value="1"/>
</dbReference>
<dbReference type="InterPro" id="IPR045015">
    <property type="entry name" value="AN-like"/>
</dbReference>
<keyword evidence="3" id="KW-1185">Reference proteome</keyword>
<evidence type="ECO:0000313" key="2">
    <source>
        <dbReference type="EMBL" id="PRQ58315.1"/>
    </source>
</evidence>
<dbReference type="GO" id="GO:0000226">
    <property type="term" value="P:microtubule cytoskeleton organization"/>
    <property type="evidence" value="ECO:0007669"/>
    <property type="project" value="InterPro"/>
</dbReference>
<protein>
    <submittedName>
        <fullName evidence="2">Uncharacterized protein</fullName>
    </submittedName>
</protein>
<evidence type="ECO:0000313" key="3">
    <source>
        <dbReference type="Proteomes" id="UP000238479"/>
    </source>
</evidence>